<proteinExistence type="predicted"/>
<feature type="region of interest" description="Disordered" evidence="1">
    <location>
        <begin position="1"/>
        <end position="52"/>
    </location>
</feature>
<evidence type="ECO:0000256" key="1">
    <source>
        <dbReference type="SAM" id="MobiDB-lite"/>
    </source>
</evidence>
<reference evidence="2 3" key="1">
    <citation type="journal article" date="2014" name="PLoS Genet.">
        <title>Analysis of the Phlebiopsis gigantea genome, transcriptome and secretome provides insight into its pioneer colonization strategies of wood.</title>
        <authorList>
            <person name="Hori C."/>
            <person name="Ishida T."/>
            <person name="Igarashi K."/>
            <person name="Samejima M."/>
            <person name="Suzuki H."/>
            <person name="Master E."/>
            <person name="Ferreira P."/>
            <person name="Ruiz-Duenas F.J."/>
            <person name="Held B."/>
            <person name="Canessa P."/>
            <person name="Larrondo L.F."/>
            <person name="Schmoll M."/>
            <person name="Druzhinina I.S."/>
            <person name="Kubicek C.P."/>
            <person name="Gaskell J.A."/>
            <person name="Kersten P."/>
            <person name="St John F."/>
            <person name="Glasner J."/>
            <person name="Sabat G."/>
            <person name="Splinter BonDurant S."/>
            <person name="Syed K."/>
            <person name="Yadav J."/>
            <person name="Mgbeahuruike A.C."/>
            <person name="Kovalchuk A."/>
            <person name="Asiegbu F.O."/>
            <person name="Lackner G."/>
            <person name="Hoffmeister D."/>
            <person name="Rencoret J."/>
            <person name="Gutierrez A."/>
            <person name="Sun H."/>
            <person name="Lindquist E."/>
            <person name="Barry K."/>
            <person name="Riley R."/>
            <person name="Grigoriev I.V."/>
            <person name="Henrissat B."/>
            <person name="Kues U."/>
            <person name="Berka R.M."/>
            <person name="Martinez A.T."/>
            <person name="Covert S.F."/>
            <person name="Blanchette R.A."/>
            <person name="Cullen D."/>
        </authorList>
    </citation>
    <scope>NUCLEOTIDE SEQUENCE [LARGE SCALE GENOMIC DNA]</scope>
    <source>
        <strain evidence="2 3">11061_1 CR5-6</strain>
    </source>
</reference>
<evidence type="ECO:0000313" key="3">
    <source>
        <dbReference type="Proteomes" id="UP000053257"/>
    </source>
</evidence>
<name>A0A0C3S3F9_PHLG1</name>
<keyword evidence="3" id="KW-1185">Reference proteome</keyword>
<dbReference type="Proteomes" id="UP000053257">
    <property type="component" value="Unassembled WGS sequence"/>
</dbReference>
<dbReference type="EMBL" id="KN840679">
    <property type="protein sequence ID" value="KIP02385.1"/>
    <property type="molecule type" value="Genomic_DNA"/>
</dbReference>
<dbReference type="AlphaFoldDB" id="A0A0C3S3F9"/>
<gene>
    <name evidence="2" type="ORF">PHLGIDRAFT_297841</name>
</gene>
<organism evidence="2 3">
    <name type="scientific">Phlebiopsis gigantea (strain 11061_1 CR5-6)</name>
    <name type="common">White-rot fungus</name>
    <name type="synonym">Peniophora gigantea</name>
    <dbReference type="NCBI Taxonomy" id="745531"/>
    <lineage>
        <taxon>Eukaryota</taxon>
        <taxon>Fungi</taxon>
        <taxon>Dikarya</taxon>
        <taxon>Basidiomycota</taxon>
        <taxon>Agaricomycotina</taxon>
        <taxon>Agaricomycetes</taxon>
        <taxon>Polyporales</taxon>
        <taxon>Phanerochaetaceae</taxon>
        <taxon>Phlebiopsis</taxon>
    </lineage>
</organism>
<protein>
    <submittedName>
        <fullName evidence="2">Uncharacterized protein</fullName>
    </submittedName>
</protein>
<dbReference type="HOGENOM" id="CLU_1778163_0_0_1"/>
<evidence type="ECO:0000313" key="2">
    <source>
        <dbReference type="EMBL" id="KIP02385.1"/>
    </source>
</evidence>
<sequence length="146" mass="14957">MLLHPPSLTVFTPASRPTRDGITPPSVPAGQRAPILAADPRSSTPAPSPRGGCLDRQARLAGLCPSRRPGCIGIRRVAGARVCALPAAAGRAHCVRLRAWRAGAPWGPLWDGVGGCVSVWMGVAVARCSARLSRSGAGLGDLQGAI</sequence>
<accession>A0A0C3S3F9</accession>